<evidence type="ECO:0000313" key="3">
    <source>
        <dbReference type="Proteomes" id="UP000003288"/>
    </source>
</evidence>
<feature type="domain" description="Damage-control phosphatase ARMT1-like metal-binding" evidence="1">
    <location>
        <begin position="4"/>
        <end position="280"/>
    </location>
</feature>
<dbReference type="RefSeq" id="WP_007475488.1">
    <property type="nucleotide sequence ID" value="NZ_ABCJ01000012.1"/>
</dbReference>
<sequence length="288" mass="33411">MNISKECYLCIYKQIFNITKKFNLDDKKASKVLREGAKILSKYDIDVVPPLIAAEEYRKIEEILDIDDLFYKEKKLSIKEALKFKPYLKEKLKLSSDKLFDACKVAVGGNVIDFGVHHEFSLEEEIKKIFDIEFKKNDYNEFKQKLVKSNTLCYLADNAGENIFDEILIEEVIKEFNKHIKIYYVVRGKPIINDVTIKDLEGLEIWNLAEVIDSGVDSPGFLLSKANDISKEIFYNSDLVISKGMGNFECLYEESNREVFYLYKVKCEVVARKSNAEVGDYMLFKGDR</sequence>
<dbReference type="InterPro" id="IPR014444">
    <property type="entry name" value="PH1575-like"/>
</dbReference>
<reference evidence="2 3" key="1">
    <citation type="journal article" date="2011" name="Stand. Genomic Sci.">
        <title>Draft genome sequence of Caminibacter mediatlanticus strain TB-2, an epsilonproteobacterium isolated from a deep-sea hydrothermal vent.</title>
        <authorList>
            <person name="Giovannelli D."/>
            <person name="Ferriera S."/>
            <person name="Johnson J."/>
            <person name="Kravitz S."/>
            <person name="Perez-Rodriguez I."/>
            <person name="Ricci J."/>
            <person name="O'Brien C."/>
            <person name="Voordeckers J.W."/>
            <person name="Bini E."/>
            <person name="Vetriani C."/>
        </authorList>
    </citation>
    <scope>NUCLEOTIDE SEQUENCE [LARGE SCALE GENOMIC DNA]</scope>
    <source>
        <strain evidence="2 3">TB-2</strain>
    </source>
</reference>
<evidence type="ECO:0000259" key="1">
    <source>
        <dbReference type="Pfam" id="PF01937"/>
    </source>
</evidence>
<dbReference type="InterPro" id="IPR036075">
    <property type="entry name" value="ARMT-1-like_metal-bd_sf"/>
</dbReference>
<proteinExistence type="predicted"/>
<dbReference type="Gene3D" id="3.40.50.10880">
    <property type="entry name" value="Uncharacterised protein PF01937, DUF89, domain 3"/>
    <property type="match status" value="1"/>
</dbReference>
<name>A0AAI9AF47_9BACT</name>
<dbReference type="EMBL" id="ABCJ01000012">
    <property type="protein sequence ID" value="EDM23006.1"/>
    <property type="molecule type" value="Genomic_DNA"/>
</dbReference>
<dbReference type="Gene3D" id="1.10.285.20">
    <property type="entry name" value="Uncharacterised protein PF01937, DUF89, domain 2"/>
    <property type="match status" value="1"/>
</dbReference>
<evidence type="ECO:0000313" key="2">
    <source>
        <dbReference type="EMBL" id="EDM23006.1"/>
    </source>
</evidence>
<comment type="caution">
    <text evidence="2">The sequence shown here is derived from an EMBL/GenBank/DDBJ whole genome shotgun (WGS) entry which is preliminary data.</text>
</comment>
<organism evidence="2 3">
    <name type="scientific">Caminibacter mediatlanticus TB-2</name>
    <dbReference type="NCBI Taxonomy" id="391592"/>
    <lineage>
        <taxon>Bacteria</taxon>
        <taxon>Pseudomonadati</taxon>
        <taxon>Campylobacterota</taxon>
        <taxon>Epsilonproteobacteria</taxon>
        <taxon>Nautiliales</taxon>
        <taxon>Nautiliaceae</taxon>
        <taxon>Caminibacter</taxon>
    </lineage>
</organism>
<dbReference type="Proteomes" id="UP000003288">
    <property type="component" value="Unassembled WGS sequence"/>
</dbReference>
<gene>
    <name evidence="2" type="ORF">CMTB2_08510</name>
</gene>
<dbReference type="PIRSF" id="PIRSF006593">
    <property type="entry name" value="UCP006593"/>
    <property type="match status" value="1"/>
</dbReference>
<dbReference type="SUPFAM" id="SSF111321">
    <property type="entry name" value="AF1104-like"/>
    <property type="match status" value="1"/>
</dbReference>
<dbReference type="InterPro" id="IPR002791">
    <property type="entry name" value="ARMT1-like_metal-bd"/>
</dbReference>
<dbReference type="Pfam" id="PF01937">
    <property type="entry name" value="ARMT1-like_dom"/>
    <property type="match status" value="1"/>
</dbReference>
<dbReference type="AlphaFoldDB" id="A0AAI9AF47"/>
<accession>A0AAI9AF47</accession>
<protein>
    <recommendedName>
        <fullName evidence="1">Damage-control phosphatase ARMT1-like metal-binding domain-containing protein</fullName>
    </recommendedName>
</protein>